<name>A0ABT6MR70_9GAMM</name>
<organism evidence="5 6">
    <name type="scientific">Luteimonas composti</name>
    <dbReference type="NCBI Taxonomy" id="398257"/>
    <lineage>
        <taxon>Bacteria</taxon>
        <taxon>Pseudomonadati</taxon>
        <taxon>Pseudomonadota</taxon>
        <taxon>Gammaproteobacteria</taxon>
        <taxon>Lysobacterales</taxon>
        <taxon>Lysobacteraceae</taxon>
        <taxon>Luteimonas</taxon>
    </lineage>
</organism>
<keyword evidence="6" id="KW-1185">Reference proteome</keyword>
<reference evidence="5" key="2">
    <citation type="submission" date="2023-04" db="EMBL/GenBank/DDBJ databases">
        <authorList>
            <person name="Sun J.-Q."/>
        </authorList>
    </citation>
    <scope>NUCLEOTIDE SEQUENCE</scope>
    <source>
        <strain evidence="5">CC-YY355</strain>
    </source>
</reference>
<feature type="chain" id="PRO_5046902290" evidence="3">
    <location>
        <begin position="23"/>
        <end position="241"/>
    </location>
</feature>
<proteinExistence type="predicted"/>
<sequence length="241" mass="25383">MKSRGAIAAIVVGACLAGGVQAQNKPVQPWQPQQGEQDPAKRVPQPTAAGQGEGTTAQPQAWQAAPAQAPAYAAPDYVTPDYEQGRGGAFIGVSAGKGWVYEGVSQSARQLSAGYRWQAGPVALLGVEVAAGKLSAETHGGWRYDPVDFASVGFNGRFNFGRHSPVYALVRAGYWAADASVNDGAQRADIDGGYAGVGLGADIGRHFSLGLTFTSYVYFNDVYWDSVSRADTLLFGGEFRF</sequence>
<reference evidence="5" key="1">
    <citation type="journal article" date="2007" name="Int. J. Syst. Evol. Microbiol.">
        <title>Luteimonas composti sp. nov., a moderately thermophilic bacterium isolated from food waste.</title>
        <authorList>
            <person name="Young C.C."/>
            <person name="Kampfer P."/>
            <person name="Chen W.M."/>
            <person name="Yen W.S."/>
            <person name="Arun A.B."/>
            <person name="Lai W.A."/>
            <person name="Shen F.T."/>
            <person name="Rekha P.D."/>
            <person name="Lin K.Y."/>
            <person name="Chou J.H."/>
        </authorList>
    </citation>
    <scope>NUCLEOTIDE SEQUENCE</scope>
    <source>
        <strain evidence="5">CC-YY355</strain>
    </source>
</reference>
<evidence type="ECO:0000256" key="2">
    <source>
        <dbReference type="SAM" id="MobiDB-lite"/>
    </source>
</evidence>
<evidence type="ECO:0000313" key="5">
    <source>
        <dbReference type="EMBL" id="MDH7452845.1"/>
    </source>
</evidence>
<evidence type="ECO:0000256" key="1">
    <source>
        <dbReference type="ARBA" id="ARBA00022729"/>
    </source>
</evidence>
<feature type="compositionally biased region" description="Polar residues" evidence="2">
    <location>
        <begin position="25"/>
        <end position="36"/>
    </location>
</feature>
<evidence type="ECO:0000259" key="4">
    <source>
        <dbReference type="Pfam" id="PF13505"/>
    </source>
</evidence>
<evidence type="ECO:0000256" key="3">
    <source>
        <dbReference type="SAM" id="SignalP"/>
    </source>
</evidence>
<dbReference type="SUPFAM" id="SSF56925">
    <property type="entry name" value="OMPA-like"/>
    <property type="match status" value="1"/>
</dbReference>
<feature type="domain" description="Outer membrane protein beta-barrel" evidence="4">
    <location>
        <begin position="73"/>
        <end position="221"/>
    </location>
</feature>
<dbReference type="InterPro" id="IPR011250">
    <property type="entry name" value="OMP/PagP_B-barrel"/>
</dbReference>
<protein>
    <submittedName>
        <fullName evidence="5">Outer membrane beta-barrel protein</fullName>
    </submittedName>
</protein>
<dbReference type="Proteomes" id="UP001160550">
    <property type="component" value="Unassembled WGS sequence"/>
</dbReference>
<dbReference type="InterPro" id="IPR027385">
    <property type="entry name" value="Beta-barrel_OMP"/>
</dbReference>
<accession>A0ABT6MR70</accession>
<comment type="caution">
    <text evidence="5">The sequence shown here is derived from an EMBL/GenBank/DDBJ whole genome shotgun (WGS) entry which is preliminary data.</text>
</comment>
<evidence type="ECO:0000313" key="6">
    <source>
        <dbReference type="Proteomes" id="UP001160550"/>
    </source>
</evidence>
<gene>
    <name evidence="5" type="ORF">QF205_07080</name>
</gene>
<dbReference type="PROSITE" id="PS51257">
    <property type="entry name" value="PROKAR_LIPOPROTEIN"/>
    <property type="match status" value="1"/>
</dbReference>
<dbReference type="Pfam" id="PF13505">
    <property type="entry name" value="OMP_b-brl"/>
    <property type="match status" value="1"/>
</dbReference>
<feature type="compositionally biased region" description="Low complexity" evidence="2">
    <location>
        <begin position="57"/>
        <end position="66"/>
    </location>
</feature>
<feature type="signal peptide" evidence="3">
    <location>
        <begin position="1"/>
        <end position="22"/>
    </location>
</feature>
<feature type="region of interest" description="Disordered" evidence="2">
    <location>
        <begin position="25"/>
        <end position="66"/>
    </location>
</feature>
<keyword evidence="1 3" id="KW-0732">Signal</keyword>
<dbReference type="EMBL" id="JARYGX010000013">
    <property type="protein sequence ID" value="MDH7452845.1"/>
    <property type="molecule type" value="Genomic_DNA"/>
</dbReference>
<dbReference type="RefSeq" id="WP_280942040.1">
    <property type="nucleotide sequence ID" value="NZ_JARYGX010000013.1"/>
</dbReference>